<evidence type="ECO:0000256" key="1">
    <source>
        <dbReference type="SAM" id="SignalP"/>
    </source>
</evidence>
<keyword evidence="2" id="KW-0649">Protein kinase inhibitor</keyword>
<dbReference type="InterPro" id="IPR008914">
    <property type="entry name" value="PEBP"/>
</dbReference>
<dbReference type="RefSeq" id="WP_261896279.1">
    <property type="nucleotide sequence ID" value="NZ_AP024895.1"/>
</dbReference>
<dbReference type="SUPFAM" id="SSF49777">
    <property type="entry name" value="PEBP-like"/>
    <property type="match status" value="1"/>
</dbReference>
<keyword evidence="1" id="KW-0732">Signal</keyword>
<dbReference type="EMBL" id="CP138203">
    <property type="protein sequence ID" value="WPC75316.1"/>
    <property type="molecule type" value="Genomic_DNA"/>
</dbReference>
<keyword evidence="3" id="KW-1185">Reference proteome</keyword>
<evidence type="ECO:0000313" key="2">
    <source>
        <dbReference type="EMBL" id="WPC75316.1"/>
    </source>
</evidence>
<organism evidence="2 3">
    <name type="scientific">Vibrio porteresiae DSM 19223</name>
    <dbReference type="NCBI Taxonomy" id="1123496"/>
    <lineage>
        <taxon>Bacteria</taxon>
        <taxon>Pseudomonadati</taxon>
        <taxon>Pseudomonadota</taxon>
        <taxon>Gammaproteobacteria</taxon>
        <taxon>Vibrionales</taxon>
        <taxon>Vibrionaceae</taxon>
        <taxon>Vibrio</taxon>
    </lineage>
</organism>
<proteinExistence type="predicted"/>
<accession>A0ABZ0QIP5</accession>
<sequence length="177" mass="19080">MGIFLKSTIAFSLLAATSVNAFELSSTDIQEGAPMAKTFEFAGWGCDGDNLSPQLSWNDVPEGTKSFAITAYDPDAPTGSGFWHWVVFDIKGSVRELPRGADVAKLGGVQVRNDYGLKAFGGTCPPEHDGMHRYQFTVWALPTETLGLDDNVSPAVVGFNLHYKALGKAVLTATYTR</sequence>
<evidence type="ECO:0000313" key="3">
    <source>
        <dbReference type="Proteomes" id="UP001304071"/>
    </source>
</evidence>
<dbReference type="CDD" id="cd00865">
    <property type="entry name" value="PEBP_bact_arch"/>
    <property type="match status" value="1"/>
</dbReference>
<dbReference type="PANTHER" id="PTHR30289:SF1">
    <property type="entry name" value="PEBP (PHOSPHATIDYLETHANOLAMINE-BINDING PROTEIN) FAMILY PROTEIN"/>
    <property type="match status" value="1"/>
</dbReference>
<dbReference type="InterPro" id="IPR036610">
    <property type="entry name" value="PEBP-like_sf"/>
</dbReference>
<feature type="chain" id="PRO_5045308781" evidence="1">
    <location>
        <begin position="22"/>
        <end position="177"/>
    </location>
</feature>
<dbReference type="Proteomes" id="UP001304071">
    <property type="component" value="Chromosome 1"/>
</dbReference>
<dbReference type="Pfam" id="PF01161">
    <property type="entry name" value="PBP"/>
    <property type="match status" value="1"/>
</dbReference>
<reference evidence="2 3" key="1">
    <citation type="submission" date="2023-11" db="EMBL/GenBank/DDBJ databases">
        <title>Plant-associative lifestyle of Vibrio porteresiae and its evolutionary dynamics.</title>
        <authorList>
            <person name="Rameshkumar N."/>
            <person name="Kirti K."/>
        </authorList>
    </citation>
    <scope>NUCLEOTIDE SEQUENCE [LARGE SCALE GENOMIC DNA]</scope>
    <source>
        <strain evidence="2 3">MSSRF30</strain>
    </source>
</reference>
<dbReference type="Gene3D" id="3.90.280.10">
    <property type="entry name" value="PEBP-like"/>
    <property type="match status" value="1"/>
</dbReference>
<gene>
    <name evidence="2" type="ORF">R8Z52_12925</name>
</gene>
<protein>
    <submittedName>
        <fullName evidence="2">YbhB/YbcL family Raf kinase inhibitor-like protein</fullName>
    </submittedName>
</protein>
<name>A0ABZ0QIP5_9VIBR</name>
<dbReference type="NCBIfam" id="TIGR00481">
    <property type="entry name" value="YbhB/YbcL family Raf kinase inhibitor-like protein"/>
    <property type="match status" value="1"/>
</dbReference>
<dbReference type="InterPro" id="IPR005247">
    <property type="entry name" value="YbhB_YbcL/LppC-like"/>
</dbReference>
<dbReference type="GO" id="GO:0004860">
    <property type="term" value="F:protein kinase inhibitor activity"/>
    <property type="evidence" value="ECO:0007669"/>
    <property type="project" value="UniProtKB-KW"/>
</dbReference>
<feature type="signal peptide" evidence="1">
    <location>
        <begin position="1"/>
        <end position="21"/>
    </location>
</feature>
<dbReference type="PANTHER" id="PTHR30289">
    <property type="entry name" value="UNCHARACTERIZED PROTEIN YBCL-RELATED"/>
    <property type="match status" value="1"/>
</dbReference>